<keyword evidence="1" id="KW-0472">Membrane</keyword>
<keyword evidence="3" id="KW-1185">Reference proteome</keyword>
<evidence type="ECO:0000313" key="2">
    <source>
        <dbReference type="EMBL" id="KPL70373.1"/>
    </source>
</evidence>
<evidence type="ECO:0000313" key="3">
    <source>
        <dbReference type="Proteomes" id="UP000050430"/>
    </source>
</evidence>
<feature type="transmembrane region" description="Helical" evidence="1">
    <location>
        <begin position="217"/>
        <end position="238"/>
    </location>
</feature>
<gene>
    <name evidence="2" type="ORF">ADM99_14550</name>
</gene>
<reference evidence="2 3" key="1">
    <citation type="submission" date="2015-07" db="EMBL/GenBank/DDBJ databases">
        <title>Genome sequence of Leptolinea tardivitalis DSM 16556.</title>
        <authorList>
            <person name="Hemp J."/>
            <person name="Ward L.M."/>
            <person name="Pace L.A."/>
            <person name="Fischer W.W."/>
        </authorList>
    </citation>
    <scope>NUCLEOTIDE SEQUENCE [LARGE SCALE GENOMIC DNA]</scope>
    <source>
        <strain evidence="2 3">YMTK-2</strain>
    </source>
</reference>
<dbReference type="InterPro" id="IPR049676">
    <property type="entry name" value="QatC"/>
</dbReference>
<protein>
    <recommendedName>
        <fullName evidence="4">ATPase</fullName>
    </recommendedName>
</protein>
<evidence type="ECO:0008006" key="4">
    <source>
        <dbReference type="Google" id="ProtNLM"/>
    </source>
</evidence>
<keyword evidence="1" id="KW-1133">Transmembrane helix</keyword>
<dbReference type="Gene3D" id="3.40.50.620">
    <property type="entry name" value="HUPs"/>
    <property type="match status" value="1"/>
</dbReference>
<proteinExistence type="predicted"/>
<keyword evidence="1" id="KW-0812">Transmembrane</keyword>
<accession>A0A0P6X845</accession>
<name>A0A0P6X845_9CHLR</name>
<sequence>MKINLDITPPQKPHSFATINLQENGNSCTLNLEYPKLEKVTSDINDVLLDLVLLANTVYAVDRWIIREKAPDNWTRNLSVCLPVSNPGKWNLTQPELNKCLSFLTGDFWEIKFEKRNTSLVLKNQEQLPLPIIRGQAVSLFSGGLDSLVGVINWLEENKDKSLALIGHHDPRMAGPLSDQEGTLRILKDCYPGRLNDILIAVGANTGSDTTLRGRSFLFIILGIYVANSIGITTPLIIPENGTMALNVPLTPSRGGSSSTRTVHPYYLLLIDKILKTLGITNPISNPLALKTKGEVLASCLNQAVLEKAIPFTASCSKRGHNREWIRRQAGQCGLCIPCIYRRAALHHIGKDNEIYGRDICKGEVNIHSKLTLADDLRAYLSFIKSNPTEDEIKQRLLANGRLDLNDLDEYADVIIRAMEEVRDLFRDKAINEIKNLAGV</sequence>
<dbReference type="NCBIfam" id="NF041925">
    <property type="entry name" value="QatC"/>
    <property type="match status" value="1"/>
</dbReference>
<organism evidence="2 3">
    <name type="scientific">Leptolinea tardivitalis</name>
    <dbReference type="NCBI Taxonomy" id="229920"/>
    <lineage>
        <taxon>Bacteria</taxon>
        <taxon>Bacillati</taxon>
        <taxon>Chloroflexota</taxon>
        <taxon>Anaerolineae</taxon>
        <taxon>Anaerolineales</taxon>
        <taxon>Anaerolineaceae</taxon>
        <taxon>Leptolinea</taxon>
    </lineage>
</organism>
<dbReference type="EMBL" id="LGCK01000014">
    <property type="protein sequence ID" value="KPL70373.1"/>
    <property type="molecule type" value="Genomic_DNA"/>
</dbReference>
<dbReference type="OrthoDB" id="9789567at2"/>
<dbReference type="InterPro" id="IPR014729">
    <property type="entry name" value="Rossmann-like_a/b/a_fold"/>
</dbReference>
<dbReference type="STRING" id="229920.ADM99_14550"/>
<dbReference type="Proteomes" id="UP000050430">
    <property type="component" value="Unassembled WGS sequence"/>
</dbReference>
<dbReference type="AlphaFoldDB" id="A0A0P6X845"/>
<comment type="caution">
    <text evidence="2">The sequence shown here is derived from an EMBL/GenBank/DDBJ whole genome shotgun (WGS) entry which is preliminary data.</text>
</comment>
<evidence type="ECO:0000256" key="1">
    <source>
        <dbReference type="SAM" id="Phobius"/>
    </source>
</evidence>
<dbReference type="RefSeq" id="WP_062422251.1">
    <property type="nucleotide sequence ID" value="NZ_BBYA01000010.1"/>
</dbReference>
<dbReference type="PATRIC" id="fig|229920.5.peg.261"/>